<keyword evidence="4" id="KW-0249">Electron transport</keyword>
<evidence type="ECO:0000313" key="10">
    <source>
        <dbReference type="EMBL" id="SEN13098.1"/>
    </source>
</evidence>
<dbReference type="GO" id="GO:0005506">
    <property type="term" value="F:iron ion binding"/>
    <property type="evidence" value="ECO:0007669"/>
    <property type="project" value="UniProtKB-UniRule"/>
</dbReference>
<feature type="binding site" description="covalent" evidence="5">
    <location>
        <position position="77"/>
    </location>
    <ligand>
        <name>heme c</name>
        <dbReference type="ChEBI" id="CHEBI:61717"/>
    </ligand>
</feature>
<evidence type="ECO:0000256" key="7">
    <source>
        <dbReference type="SAM" id="MobiDB-lite"/>
    </source>
</evidence>
<dbReference type="PROSITE" id="PS51007">
    <property type="entry name" value="CYTC"/>
    <property type="match status" value="1"/>
</dbReference>
<evidence type="ECO:0000313" key="11">
    <source>
        <dbReference type="Proteomes" id="UP000199054"/>
    </source>
</evidence>
<comment type="PTM">
    <text evidence="5">Binds 1 heme c group covalently per subunit.</text>
</comment>
<dbReference type="STRING" id="34002.SAMN04489859_1001130"/>
<evidence type="ECO:0000256" key="1">
    <source>
        <dbReference type="ARBA" id="ARBA00022617"/>
    </source>
</evidence>
<dbReference type="Pfam" id="PF13442">
    <property type="entry name" value="Cytochrome_CBB3"/>
    <property type="match status" value="1"/>
</dbReference>
<evidence type="ECO:0000256" key="2">
    <source>
        <dbReference type="ARBA" id="ARBA00022723"/>
    </source>
</evidence>
<feature type="binding site" description="covalent" evidence="5">
    <location>
        <position position="80"/>
    </location>
    <ligand>
        <name>heme c</name>
        <dbReference type="ChEBI" id="CHEBI:61717"/>
    </ligand>
</feature>
<dbReference type="GO" id="GO:0015945">
    <property type="term" value="P:methanol metabolic process"/>
    <property type="evidence" value="ECO:0007669"/>
    <property type="project" value="UniProtKB-UniRule"/>
</dbReference>
<evidence type="ECO:0000256" key="5">
    <source>
        <dbReference type="PIRSR" id="PIRSR000008-1"/>
    </source>
</evidence>
<comment type="subcellular location">
    <subcellularLocation>
        <location evidence="4">Periplasm</location>
    </subcellularLocation>
</comment>
<keyword evidence="4" id="KW-0574">Periplasm</keyword>
<keyword evidence="1 4" id="KW-0349">Heme</keyword>
<keyword evidence="8" id="KW-0732">Signal</keyword>
<keyword evidence="2 4" id="KW-0479">Metal-binding</keyword>
<protein>
    <recommendedName>
        <fullName evidence="4">Cytochrome c-L</fullName>
    </recommendedName>
</protein>
<dbReference type="InterPro" id="IPR036909">
    <property type="entry name" value="Cyt_c-like_dom_sf"/>
</dbReference>
<feature type="binding site" description="axial binding residue" evidence="6">
    <location>
        <position position="81"/>
    </location>
    <ligand>
        <name>heme c</name>
        <dbReference type="ChEBI" id="CHEBI:61717"/>
    </ligand>
    <ligandPart>
        <name>Fe</name>
        <dbReference type="ChEBI" id="CHEBI:18248"/>
    </ligandPart>
</feature>
<feature type="chain" id="PRO_5011743382" description="Cytochrome c-L" evidence="8">
    <location>
        <begin position="21"/>
        <end position="179"/>
    </location>
</feature>
<gene>
    <name evidence="10" type="ORF">SAMN04489859_1001130</name>
</gene>
<keyword evidence="3 4" id="KW-0408">Iron</keyword>
<dbReference type="Gene3D" id="1.10.760.10">
    <property type="entry name" value="Cytochrome c-like domain"/>
    <property type="match status" value="1"/>
</dbReference>
<dbReference type="SUPFAM" id="SSF46626">
    <property type="entry name" value="Cytochrome c"/>
    <property type="match status" value="1"/>
</dbReference>
<dbReference type="EMBL" id="FODE01000001">
    <property type="protein sequence ID" value="SEN13098.1"/>
    <property type="molecule type" value="Genomic_DNA"/>
</dbReference>
<dbReference type="InterPro" id="IPR009056">
    <property type="entry name" value="Cyt_c-like_dom"/>
</dbReference>
<evidence type="ECO:0000256" key="3">
    <source>
        <dbReference type="ARBA" id="ARBA00023004"/>
    </source>
</evidence>
<dbReference type="Proteomes" id="UP000199054">
    <property type="component" value="Unassembled WGS sequence"/>
</dbReference>
<dbReference type="OrthoDB" id="9779283at2"/>
<dbReference type="GO" id="GO:0020037">
    <property type="term" value="F:heme binding"/>
    <property type="evidence" value="ECO:0007669"/>
    <property type="project" value="UniProtKB-UniRule"/>
</dbReference>
<dbReference type="GO" id="GO:0042597">
    <property type="term" value="C:periplasmic space"/>
    <property type="evidence" value="ECO:0007669"/>
    <property type="project" value="UniProtKB-SubCell"/>
</dbReference>
<dbReference type="GO" id="GO:0009055">
    <property type="term" value="F:electron transfer activity"/>
    <property type="evidence" value="ECO:0007669"/>
    <property type="project" value="UniProtKB-UniRule"/>
</dbReference>
<keyword evidence="11" id="KW-1185">Reference proteome</keyword>
<reference evidence="10 11" key="1">
    <citation type="submission" date="2016-10" db="EMBL/GenBank/DDBJ databases">
        <authorList>
            <person name="de Groot N.N."/>
        </authorList>
    </citation>
    <scope>NUCLEOTIDE SEQUENCE [LARGE SCALE GENOMIC DNA]</scope>
    <source>
        <strain evidence="10 11">DSM 8512</strain>
    </source>
</reference>
<organism evidence="10 11">
    <name type="scientific">Paracoccus alcaliphilus</name>
    <dbReference type="NCBI Taxonomy" id="34002"/>
    <lineage>
        <taxon>Bacteria</taxon>
        <taxon>Pseudomonadati</taxon>
        <taxon>Pseudomonadota</taxon>
        <taxon>Alphaproteobacteria</taxon>
        <taxon>Rhodobacterales</taxon>
        <taxon>Paracoccaceae</taxon>
        <taxon>Paracoccus</taxon>
    </lineage>
</organism>
<evidence type="ECO:0000256" key="8">
    <source>
        <dbReference type="SAM" id="SignalP"/>
    </source>
</evidence>
<feature type="region of interest" description="Disordered" evidence="7">
    <location>
        <begin position="156"/>
        <end position="179"/>
    </location>
</feature>
<evidence type="ECO:0000256" key="6">
    <source>
        <dbReference type="PIRSR" id="PIRSR000008-2"/>
    </source>
</evidence>
<dbReference type="RefSeq" id="WP_090610112.1">
    <property type="nucleotide sequence ID" value="NZ_CP067124.1"/>
</dbReference>
<dbReference type="InterPro" id="IPR009153">
    <property type="entry name" value="Cyt_cL"/>
</dbReference>
<evidence type="ECO:0000256" key="4">
    <source>
        <dbReference type="PIRNR" id="PIRNR000008"/>
    </source>
</evidence>
<evidence type="ECO:0000259" key="9">
    <source>
        <dbReference type="PROSITE" id="PS51007"/>
    </source>
</evidence>
<comment type="function">
    <text evidence="4">Electron acceptor for MDH. Acts in methanol oxidation.</text>
</comment>
<accession>A0A1H8E2V5</accession>
<keyword evidence="4" id="KW-0813">Transport</keyword>
<dbReference type="AlphaFoldDB" id="A0A1H8E2V5"/>
<proteinExistence type="predicted"/>
<dbReference type="PIRSF" id="PIRSF000008">
    <property type="entry name" value="Cytochrome_c551i"/>
    <property type="match status" value="1"/>
</dbReference>
<dbReference type="NCBIfam" id="TIGR03872">
    <property type="entry name" value="cytochrome_MoxG"/>
    <property type="match status" value="1"/>
</dbReference>
<feature type="domain" description="Cytochrome c" evidence="9">
    <location>
        <begin position="64"/>
        <end position="144"/>
    </location>
</feature>
<sequence length="179" mass="19540">MKQIVLAGIMAGLTATAAVAQPQFYHAVEGTPLNFDDALEEGRDTEAVQEFMETGMNPYNEDPEHLPEGESLFNTMCSGCHGHYAEGKIGPGLNDDFWSYQQGLTDEGLFSIVFGGTTGQMGPMYGSLTLDEMLLVMSWVRHLYTGEASTASWLTPEQRENFTPFKPKGGGEAEAEEQS</sequence>
<feature type="signal peptide" evidence="8">
    <location>
        <begin position="1"/>
        <end position="20"/>
    </location>
</feature>
<keyword evidence="4" id="KW-0485">Methanol utilization</keyword>
<name>A0A1H8E2V5_9RHOB</name>